<feature type="domain" description="Phage conserved hypothetical protein C-terminal" evidence="2">
    <location>
        <begin position="180"/>
        <end position="252"/>
    </location>
</feature>
<evidence type="ECO:0000259" key="2">
    <source>
        <dbReference type="Pfam" id="PF09524"/>
    </source>
</evidence>
<name>A0A2T3Q7J3_PHODM</name>
<sequence>MHKLLFELLGQGANLSIPRLFVRMCSGSYNHAAVLAQLVFWSNKSSRTDGWFYKSQVELGGELELSRDQVKRSVKYLTTNFGNAIHTKLKKANGVPTTHYFIDIKELLSLASKEIKEDPKPSGEVVKLSGQDSPMPGMGEPTQSITDPNHIRSTDLKDSLSSKHDKASTKSTNLEIAKTVIAFLNEATGSKFQCCKSNLNYINGRISDGYTLEDLCQVIAHKKIEWGSDAKMSQYLRPCTLFQPGKFAGYLQSAKVANLHPGDRPVSLADFDDTTWGQDLGIW</sequence>
<dbReference type="OrthoDB" id="9149570at2"/>
<dbReference type="Proteomes" id="UP000251647">
    <property type="component" value="Unassembled WGS sequence"/>
</dbReference>
<feature type="compositionally biased region" description="Basic and acidic residues" evidence="1">
    <location>
        <begin position="149"/>
        <end position="167"/>
    </location>
</feature>
<proteinExistence type="predicted"/>
<gene>
    <name evidence="3" type="ORF">NCTC11647_02981</name>
</gene>
<evidence type="ECO:0000256" key="1">
    <source>
        <dbReference type="SAM" id="MobiDB-lite"/>
    </source>
</evidence>
<accession>A0A2T3Q7J3</accession>
<dbReference type="AlphaFoldDB" id="A0A2T3Q7J3"/>
<dbReference type="RefSeq" id="WP_005305761.1">
    <property type="nucleotide sequence ID" value="NZ_PYOG01000040.1"/>
</dbReference>
<feature type="region of interest" description="Disordered" evidence="1">
    <location>
        <begin position="118"/>
        <end position="167"/>
    </location>
</feature>
<dbReference type="InterPro" id="IPR011741">
    <property type="entry name" value="Phg_2220_C"/>
</dbReference>
<evidence type="ECO:0000313" key="4">
    <source>
        <dbReference type="Proteomes" id="UP000251647"/>
    </source>
</evidence>
<organism evidence="3 4">
    <name type="scientific">Photobacterium damselae</name>
    <dbReference type="NCBI Taxonomy" id="38293"/>
    <lineage>
        <taxon>Bacteria</taxon>
        <taxon>Pseudomonadati</taxon>
        <taxon>Pseudomonadota</taxon>
        <taxon>Gammaproteobacteria</taxon>
        <taxon>Vibrionales</taxon>
        <taxon>Vibrionaceae</taxon>
        <taxon>Photobacterium</taxon>
    </lineage>
</organism>
<evidence type="ECO:0000313" key="3">
    <source>
        <dbReference type="EMBL" id="SPY44046.1"/>
    </source>
</evidence>
<reference evidence="3 4" key="1">
    <citation type="submission" date="2018-06" db="EMBL/GenBank/DDBJ databases">
        <authorList>
            <consortium name="Pathogen Informatics"/>
            <person name="Doyle S."/>
        </authorList>
    </citation>
    <scope>NUCLEOTIDE SEQUENCE [LARGE SCALE GENOMIC DNA]</scope>
    <source>
        <strain evidence="3 4">NCTC11647</strain>
    </source>
</reference>
<dbReference type="EMBL" id="UATL01000005">
    <property type="protein sequence ID" value="SPY44046.1"/>
    <property type="molecule type" value="Genomic_DNA"/>
</dbReference>
<dbReference type="Pfam" id="PF09524">
    <property type="entry name" value="Phg_2220_C"/>
    <property type="match status" value="1"/>
</dbReference>
<protein>
    <submittedName>
        <fullName evidence="3">Conserved phage C-terminus (Phg_2220_C)</fullName>
    </submittedName>
</protein>